<dbReference type="InterPro" id="IPR047664">
    <property type="entry name" value="SWEET"/>
</dbReference>
<dbReference type="Gene3D" id="1.20.1280.290">
    <property type="match status" value="2"/>
</dbReference>
<protein>
    <recommendedName>
        <fullName evidence="9">Bidirectional sugar transporter SWEET</fullName>
    </recommendedName>
</protein>
<keyword evidence="6" id="KW-0677">Repeat</keyword>
<reference evidence="10" key="1">
    <citation type="journal article" date="2021" name="Nat. Commun.">
        <title>Genomic analyses provide insights into spinach domestication and the genetic basis of agronomic traits.</title>
        <authorList>
            <person name="Cai X."/>
            <person name="Sun X."/>
            <person name="Xu C."/>
            <person name="Sun H."/>
            <person name="Wang X."/>
            <person name="Ge C."/>
            <person name="Zhang Z."/>
            <person name="Wang Q."/>
            <person name="Fei Z."/>
            <person name="Jiao C."/>
            <person name="Wang Q."/>
        </authorList>
    </citation>
    <scope>NUCLEOTIDE SEQUENCE [LARGE SCALE GENOMIC DNA]</scope>
    <source>
        <strain evidence="10">cv. Varoflay</strain>
    </source>
</reference>
<dbReference type="GO" id="GO:0008643">
    <property type="term" value="P:carbohydrate transport"/>
    <property type="evidence" value="ECO:0000318"/>
    <property type="project" value="GO_Central"/>
</dbReference>
<evidence type="ECO:0000256" key="7">
    <source>
        <dbReference type="ARBA" id="ARBA00022989"/>
    </source>
</evidence>
<gene>
    <name evidence="11" type="primary">LOC110798124</name>
</gene>
<evidence type="ECO:0000313" key="11">
    <source>
        <dbReference type="RefSeq" id="XP_021858966.1"/>
    </source>
</evidence>
<feature type="transmembrane region" description="Helical" evidence="9">
    <location>
        <begin position="103"/>
        <end position="127"/>
    </location>
</feature>
<dbReference type="OrthoDB" id="409725at2759"/>
<dbReference type="RefSeq" id="XP_021858966.1">
    <property type="nucleotide sequence ID" value="XM_022003274.2"/>
</dbReference>
<keyword evidence="7 9" id="KW-1133">Transmembrane helix</keyword>
<comment type="subcellular location">
    <subcellularLocation>
        <location evidence="1">Endomembrane system</location>
        <topology evidence="1">Multi-pass membrane protein</topology>
    </subcellularLocation>
</comment>
<feature type="transmembrane region" description="Helical" evidence="9">
    <location>
        <begin position="70"/>
        <end position="91"/>
    </location>
</feature>
<organism evidence="10 11">
    <name type="scientific">Spinacia oleracea</name>
    <name type="common">Spinach</name>
    <dbReference type="NCBI Taxonomy" id="3562"/>
    <lineage>
        <taxon>Eukaryota</taxon>
        <taxon>Viridiplantae</taxon>
        <taxon>Streptophyta</taxon>
        <taxon>Embryophyta</taxon>
        <taxon>Tracheophyta</taxon>
        <taxon>Spermatophyta</taxon>
        <taxon>Magnoliopsida</taxon>
        <taxon>eudicotyledons</taxon>
        <taxon>Gunneridae</taxon>
        <taxon>Pentapetalae</taxon>
        <taxon>Caryophyllales</taxon>
        <taxon>Chenopodiaceae</taxon>
        <taxon>Chenopodioideae</taxon>
        <taxon>Anserineae</taxon>
        <taxon>Spinacia</taxon>
    </lineage>
</organism>
<accession>A0A9R0J0G9</accession>
<feature type="transmembrane region" description="Helical" evidence="9">
    <location>
        <begin position="190"/>
        <end position="213"/>
    </location>
</feature>
<evidence type="ECO:0000256" key="1">
    <source>
        <dbReference type="ARBA" id="ARBA00004127"/>
    </source>
</evidence>
<name>A0A9R0J0G9_SPIOL</name>
<evidence type="ECO:0000256" key="5">
    <source>
        <dbReference type="ARBA" id="ARBA00022692"/>
    </source>
</evidence>
<comment type="similarity">
    <text evidence="2 9">Belongs to the SWEET sugar transporter family.</text>
</comment>
<evidence type="ECO:0000256" key="3">
    <source>
        <dbReference type="ARBA" id="ARBA00022448"/>
    </source>
</evidence>
<dbReference type="PANTHER" id="PTHR10791:SF236">
    <property type="entry name" value="BIDIRECTIONAL SUGAR TRANSPORTER SWEET8"/>
    <property type="match status" value="1"/>
</dbReference>
<dbReference type="GeneID" id="110798124"/>
<dbReference type="PANTHER" id="PTHR10791">
    <property type="entry name" value="RAG1-ACTIVATING PROTEIN 1"/>
    <property type="match status" value="1"/>
</dbReference>
<dbReference type="Proteomes" id="UP000813463">
    <property type="component" value="Chromosome 2"/>
</dbReference>
<feature type="transmembrane region" description="Helical" evidence="9">
    <location>
        <begin position="164"/>
        <end position="184"/>
    </location>
</feature>
<dbReference type="GO" id="GO:0051260">
    <property type="term" value="P:protein homooligomerization"/>
    <property type="evidence" value="ECO:0007669"/>
    <property type="project" value="UniProtKB-ARBA"/>
</dbReference>
<dbReference type="FunFam" id="1.20.1280.290:FF:000002">
    <property type="entry name" value="Bidirectional sugar transporter SWEET"/>
    <property type="match status" value="1"/>
</dbReference>
<feature type="transmembrane region" description="Helical" evidence="9">
    <location>
        <begin position="12"/>
        <end position="34"/>
    </location>
</feature>
<evidence type="ECO:0000313" key="10">
    <source>
        <dbReference type="Proteomes" id="UP000813463"/>
    </source>
</evidence>
<keyword evidence="4 9" id="KW-0762">Sugar transport</keyword>
<dbReference type="FunFam" id="1.20.1280.290:FF:000001">
    <property type="entry name" value="Bidirectional sugar transporter SWEET"/>
    <property type="match status" value="1"/>
</dbReference>
<reference evidence="11" key="2">
    <citation type="submission" date="2025-08" db="UniProtKB">
        <authorList>
            <consortium name="RefSeq"/>
        </authorList>
    </citation>
    <scope>IDENTIFICATION</scope>
    <source>
        <tissue evidence="11">Leaf</tissue>
    </source>
</reference>
<dbReference type="GO" id="GO:0016020">
    <property type="term" value="C:membrane"/>
    <property type="evidence" value="ECO:0000318"/>
    <property type="project" value="GO_Central"/>
</dbReference>
<comment type="caution">
    <text evidence="9">Lacks conserved residue(s) required for the propagation of feature annotation.</text>
</comment>
<evidence type="ECO:0000256" key="6">
    <source>
        <dbReference type="ARBA" id="ARBA00022737"/>
    </source>
</evidence>
<keyword evidence="5 9" id="KW-0812">Transmembrane</keyword>
<dbReference type="KEGG" id="soe:110798124"/>
<dbReference type="Pfam" id="PF03083">
    <property type="entry name" value="MtN3_slv"/>
    <property type="match status" value="2"/>
</dbReference>
<evidence type="ECO:0000256" key="9">
    <source>
        <dbReference type="RuleBase" id="RU910715"/>
    </source>
</evidence>
<sequence>MVNPDTIRTALGIVGNVTSFALFLSPASMIWRIFKNKSVEEFKFHPIVAGIMNCIMWVFYSMPFVHPHSILVTTINSIGLLMYIGFNLVFLRYADGKTRKSMGLYYLAELVFLAALACVTLLVFHNVTARSNFVGIFCDIFSIILYGSPLTVMYKVIKTKSVEYMPLSLSLAGLANGVVWSAYALIRFDIYILLGNGIGAILAIMQVILYACYYSTTPKKEKDAPKKGQVQMTGAEV</sequence>
<keyword evidence="8 9" id="KW-0472">Membrane</keyword>
<dbReference type="GO" id="GO:0051119">
    <property type="term" value="F:sugar transmembrane transporter activity"/>
    <property type="evidence" value="ECO:0000318"/>
    <property type="project" value="GO_Central"/>
</dbReference>
<proteinExistence type="inferred from homology"/>
<dbReference type="InterPro" id="IPR004316">
    <property type="entry name" value="SWEET_rpt"/>
</dbReference>
<keyword evidence="3 9" id="KW-0813">Transport</keyword>
<dbReference type="GO" id="GO:0012505">
    <property type="term" value="C:endomembrane system"/>
    <property type="evidence" value="ECO:0007669"/>
    <property type="project" value="UniProtKB-SubCell"/>
</dbReference>
<dbReference type="AlphaFoldDB" id="A0A9R0J0G9"/>
<feature type="transmembrane region" description="Helical" evidence="9">
    <location>
        <begin position="133"/>
        <end position="152"/>
    </location>
</feature>
<comment type="function">
    <text evidence="9">Mediates both low-affinity uptake and efflux of sugar across the membrane.</text>
</comment>
<keyword evidence="10" id="KW-1185">Reference proteome</keyword>
<evidence type="ECO:0000256" key="8">
    <source>
        <dbReference type="ARBA" id="ARBA00023136"/>
    </source>
</evidence>
<evidence type="ECO:0000256" key="2">
    <source>
        <dbReference type="ARBA" id="ARBA00007809"/>
    </source>
</evidence>
<evidence type="ECO:0000256" key="4">
    <source>
        <dbReference type="ARBA" id="ARBA00022597"/>
    </source>
</evidence>